<feature type="transmembrane region" description="Helical" evidence="8">
    <location>
        <begin position="373"/>
        <end position="395"/>
    </location>
</feature>
<evidence type="ECO:0000256" key="5">
    <source>
        <dbReference type="ARBA" id="ARBA00022989"/>
    </source>
</evidence>
<evidence type="ECO:0000256" key="7">
    <source>
        <dbReference type="ARBA" id="ARBA00043987"/>
    </source>
</evidence>
<organism evidence="9 10">
    <name type="scientific">Arachnia rubra</name>
    <dbReference type="NCBI Taxonomy" id="1547448"/>
    <lineage>
        <taxon>Bacteria</taxon>
        <taxon>Bacillati</taxon>
        <taxon>Actinomycetota</taxon>
        <taxon>Actinomycetes</taxon>
        <taxon>Propionibacteriales</taxon>
        <taxon>Propionibacteriaceae</taxon>
        <taxon>Arachnia</taxon>
    </lineage>
</organism>
<keyword evidence="10" id="KW-1185">Reference proteome</keyword>
<sequence length="470" mass="49757">MSRCELRSQAAPPAHGWRWVMFGTLASALTSVLGWLVPRPAVTVTDYLLAGLFLISCSALLLAWWQAGPQFPRPVMATVLWALPLLAAPLLFSLDVNAYLTQGWMVLNGHDPYAMTLGEPRLPGIEVGVDWVETTSVYPAGALLIFAAVFWLSGGVPWLGILLFRLLHLGCLLVVAWAVRRLAVRIGVPTGPALWAGIATPLLVFQWIAGVHNDAVLVALIALAVVAAQRGGWSGLLLGGVLIGASLTIKQSGAAAGLGIVALAWAASPGRSWARLAGRAAAAGAAAVAVFAAVSLGSGFGFGWSNSTAGSPLAVMNDSPLSWIIQVMKLLALDAWVTPAQRILTLVAGVMVLGAWAWLVVRFGPRPGEPGRPWIVLLGGLLAFAVLGPALQPWYFTWVAPFVALAFPSLRWQRVWLSATIVIVVTSSAQVAFGLPVLVLATWWLWHHIDGRSVDVLAGRPGYDVSATTD</sequence>
<feature type="transmembrane region" description="Helical" evidence="8">
    <location>
        <begin position="415"/>
        <end position="446"/>
    </location>
</feature>
<evidence type="ECO:0000256" key="2">
    <source>
        <dbReference type="ARBA" id="ARBA00022676"/>
    </source>
</evidence>
<proteinExistence type="inferred from homology"/>
<evidence type="ECO:0000256" key="6">
    <source>
        <dbReference type="ARBA" id="ARBA00023136"/>
    </source>
</evidence>
<dbReference type="Pfam" id="PF26314">
    <property type="entry name" value="MptA_B_family"/>
    <property type="match status" value="1"/>
</dbReference>
<feature type="transmembrane region" description="Helical" evidence="8">
    <location>
        <begin position="79"/>
        <end position="100"/>
    </location>
</feature>
<reference evidence="9 10" key="1">
    <citation type="submission" date="2021-03" db="EMBL/GenBank/DDBJ databases">
        <title>Human Oral Microbial Genomes.</title>
        <authorList>
            <person name="Johnston C.D."/>
            <person name="Chen T."/>
            <person name="Dewhirst F.E."/>
        </authorList>
    </citation>
    <scope>NUCLEOTIDE SEQUENCE [LARGE SCALE GENOMIC DNA]</scope>
    <source>
        <strain evidence="9 10">DSMZ 100122</strain>
    </source>
</reference>
<feature type="transmembrane region" description="Helical" evidence="8">
    <location>
        <begin position="48"/>
        <end position="67"/>
    </location>
</feature>
<feature type="transmembrane region" description="Helical" evidence="8">
    <location>
        <begin position="16"/>
        <end position="36"/>
    </location>
</feature>
<dbReference type="GO" id="GO:0016757">
    <property type="term" value="F:glycosyltransferase activity"/>
    <property type="evidence" value="ECO:0007669"/>
    <property type="project" value="UniProtKB-KW"/>
</dbReference>
<keyword evidence="5 8" id="KW-1133">Transmembrane helix</keyword>
<dbReference type="InterPro" id="IPR049829">
    <property type="entry name" value="MptA/B-like"/>
</dbReference>
<evidence type="ECO:0000256" key="4">
    <source>
        <dbReference type="ARBA" id="ARBA00022692"/>
    </source>
</evidence>
<evidence type="ECO:0000313" key="10">
    <source>
        <dbReference type="Proteomes" id="UP000678513"/>
    </source>
</evidence>
<name>A0ABX7Y4N6_9ACTN</name>
<keyword evidence="2 9" id="KW-0328">Glycosyltransferase</keyword>
<accession>A0ABX7Y4N6</accession>
<feature type="transmembrane region" description="Helical" evidence="8">
    <location>
        <begin position="280"/>
        <end position="300"/>
    </location>
</feature>
<feature type="transmembrane region" description="Helical" evidence="8">
    <location>
        <begin position="191"/>
        <end position="209"/>
    </location>
</feature>
<feature type="transmembrane region" description="Helical" evidence="8">
    <location>
        <begin position="255"/>
        <end position="274"/>
    </location>
</feature>
<keyword evidence="6 8" id="KW-0472">Membrane</keyword>
<keyword evidence="4 8" id="KW-0812">Transmembrane</keyword>
<dbReference type="NCBIfam" id="NF038066">
    <property type="entry name" value="MptB"/>
    <property type="match status" value="1"/>
</dbReference>
<comment type="subcellular location">
    <subcellularLocation>
        <location evidence="1">Membrane</location>
        <topology evidence="1">Multi-pass membrane protein</topology>
    </subcellularLocation>
</comment>
<dbReference type="Proteomes" id="UP000678513">
    <property type="component" value="Chromosome"/>
</dbReference>
<evidence type="ECO:0000313" key="9">
    <source>
        <dbReference type="EMBL" id="QUC07848.1"/>
    </source>
</evidence>
<evidence type="ECO:0000256" key="1">
    <source>
        <dbReference type="ARBA" id="ARBA00004141"/>
    </source>
</evidence>
<dbReference type="EMBL" id="CP072384">
    <property type="protein sequence ID" value="QUC07848.1"/>
    <property type="molecule type" value="Genomic_DNA"/>
</dbReference>
<keyword evidence="3" id="KW-0808">Transferase</keyword>
<feature type="transmembrane region" description="Helical" evidence="8">
    <location>
        <begin position="343"/>
        <end position="361"/>
    </location>
</feature>
<feature type="transmembrane region" description="Helical" evidence="8">
    <location>
        <begin position="215"/>
        <end position="243"/>
    </location>
</feature>
<protein>
    <submittedName>
        <fullName evidence="9">Polyprenol phosphomannose-dependent alpha 1,6 mannosyltransferase MptB</fullName>
    </submittedName>
</protein>
<comment type="similarity">
    <text evidence="7">Belongs to the MptA/B family.</text>
</comment>
<dbReference type="RefSeq" id="WP_212322893.1">
    <property type="nucleotide sequence ID" value="NZ_AP024463.1"/>
</dbReference>
<evidence type="ECO:0000256" key="3">
    <source>
        <dbReference type="ARBA" id="ARBA00022679"/>
    </source>
</evidence>
<gene>
    <name evidence="9" type="primary">mptB</name>
    <name evidence="9" type="ORF">J5A65_13155</name>
</gene>
<evidence type="ECO:0000256" key="8">
    <source>
        <dbReference type="SAM" id="Phobius"/>
    </source>
</evidence>